<dbReference type="GO" id="GO:0030267">
    <property type="term" value="F:glyoxylate reductase (NADPH) activity"/>
    <property type="evidence" value="ECO:0007669"/>
    <property type="project" value="TreeGrafter"/>
</dbReference>
<feature type="domain" description="D-isomer specific 2-hydroxyacid dehydrogenase NAD-binding" evidence="5">
    <location>
        <begin position="113"/>
        <end position="292"/>
    </location>
</feature>
<dbReference type="Pfam" id="PF02826">
    <property type="entry name" value="2-Hacid_dh_C"/>
    <property type="match status" value="1"/>
</dbReference>
<sequence length="329" mass="35714">MPTIAFLANLSTAEHKRRWDLLNQHASDGVNVIVADPKSSPGELIEALKDADAAIPWLASIPLDVAEHLPKLKLVQLLTAGYDSVDVIGLSKLGIKVANNGGSNAISVSEHTISLMLSVYRRMMEAWTNTKDGKWRSGVDQLPVRTEINGKTVGIIGFGNIGRQVSRRISGFDCEVLYHDLIELMPGRDGELGAQAVDLDHLLRVSDIVTVHVPLNSSTRGMMGSREFDLMKKTAIFINTCRGPVHNETDLIKALQDGEIAGAGLDVLEEEPTDPNNPLLHMPTSIVTPHWAGGTGEGNERAVVFALSNLQRIVENRKLLSVVDPASIF</sequence>
<dbReference type="PROSITE" id="PS00065">
    <property type="entry name" value="D_2_HYDROXYACID_DH_1"/>
    <property type="match status" value="1"/>
</dbReference>
<dbReference type="InterPro" id="IPR036291">
    <property type="entry name" value="NAD(P)-bd_dom_sf"/>
</dbReference>
<gene>
    <name evidence="6" type="ORF">METZ01_LOCUS46721</name>
</gene>
<dbReference type="SUPFAM" id="SSF51735">
    <property type="entry name" value="NAD(P)-binding Rossmann-fold domains"/>
    <property type="match status" value="1"/>
</dbReference>
<dbReference type="FunFam" id="3.40.50.720:FF:000203">
    <property type="entry name" value="D-3-phosphoglycerate dehydrogenase (SerA)"/>
    <property type="match status" value="1"/>
</dbReference>
<dbReference type="AlphaFoldDB" id="A0A381RV73"/>
<dbReference type="InterPro" id="IPR029753">
    <property type="entry name" value="D-isomer_DH_CS"/>
</dbReference>
<dbReference type="Gene3D" id="3.40.50.720">
    <property type="entry name" value="NAD(P)-binding Rossmann-like Domain"/>
    <property type="match status" value="2"/>
</dbReference>
<accession>A0A381RV73</accession>
<comment type="similarity">
    <text evidence="1">Belongs to the D-isomer specific 2-hydroxyacid dehydrogenase family.</text>
</comment>
<organism evidence="6">
    <name type="scientific">marine metagenome</name>
    <dbReference type="NCBI Taxonomy" id="408172"/>
    <lineage>
        <taxon>unclassified sequences</taxon>
        <taxon>metagenomes</taxon>
        <taxon>ecological metagenomes</taxon>
    </lineage>
</organism>
<dbReference type="InterPro" id="IPR006139">
    <property type="entry name" value="D-isomer_2_OHA_DH_cat_dom"/>
</dbReference>
<protein>
    <recommendedName>
        <fullName evidence="7">Lactate dehydrogenase</fullName>
    </recommendedName>
</protein>
<proteinExistence type="inferred from homology"/>
<evidence type="ECO:0000256" key="1">
    <source>
        <dbReference type="ARBA" id="ARBA00005854"/>
    </source>
</evidence>
<evidence type="ECO:0000313" key="6">
    <source>
        <dbReference type="EMBL" id="SUZ93867.1"/>
    </source>
</evidence>
<dbReference type="PROSITE" id="PS00670">
    <property type="entry name" value="D_2_HYDROXYACID_DH_2"/>
    <property type="match status" value="1"/>
</dbReference>
<keyword evidence="2" id="KW-0560">Oxidoreductase</keyword>
<dbReference type="GO" id="GO:0005829">
    <property type="term" value="C:cytosol"/>
    <property type="evidence" value="ECO:0007669"/>
    <property type="project" value="TreeGrafter"/>
</dbReference>
<dbReference type="InterPro" id="IPR029752">
    <property type="entry name" value="D-isomer_DH_CS1"/>
</dbReference>
<reference evidence="6" key="1">
    <citation type="submission" date="2018-05" db="EMBL/GenBank/DDBJ databases">
        <authorList>
            <person name="Lanie J.A."/>
            <person name="Ng W.-L."/>
            <person name="Kazmierczak K.M."/>
            <person name="Andrzejewski T.M."/>
            <person name="Davidsen T.M."/>
            <person name="Wayne K.J."/>
            <person name="Tettelin H."/>
            <person name="Glass J.I."/>
            <person name="Rusch D."/>
            <person name="Podicherti R."/>
            <person name="Tsui H.-C.T."/>
            <person name="Winkler M.E."/>
        </authorList>
    </citation>
    <scope>NUCLEOTIDE SEQUENCE</scope>
</reference>
<dbReference type="GO" id="GO:0051287">
    <property type="term" value="F:NAD binding"/>
    <property type="evidence" value="ECO:0007669"/>
    <property type="project" value="InterPro"/>
</dbReference>
<name>A0A381RV73_9ZZZZ</name>
<dbReference type="SUPFAM" id="SSF52283">
    <property type="entry name" value="Formate/glycerate dehydrogenase catalytic domain-like"/>
    <property type="match status" value="1"/>
</dbReference>
<evidence type="ECO:0000256" key="3">
    <source>
        <dbReference type="ARBA" id="ARBA00023027"/>
    </source>
</evidence>
<dbReference type="Pfam" id="PF00389">
    <property type="entry name" value="2-Hacid_dh"/>
    <property type="match status" value="1"/>
</dbReference>
<feature type="domain" description="D-isomer specific 2-hydroxyacid dehydrogenase catalytic" evidence="4">
    <location>
        <begin position="21"/>
        <end position="323"/>
    </location>
</feature>
<dbReference type="GO" id="GO:0016618">
    <property type="term" value="F:hydroxypyruvate reductase [NAD(P)H] activity"/>
    <property type="evidence" value="ECO:0007669"/>
    <property type="project" value="TreeGrafter"/>
</dbReference>
<dbReference type="InterPro" id="IPR050223">
    <property type="entry name" value="D-isomer_2-hydroxyacid_DH"/>
</dbReference>
<evidence type="ECO:0000256" key="2">
    <source>
        <dbReference type="ARBA" id="ARBA00023002"/>
    </source>
</evidence>
<dbReference type="PANTHER" id="PTHR10996">
    <property type="entry name" value="2-HYDROXYACID DEHYDROGENASE-RELATED"/>
    <property type="match status" value="1"/>
</dbReference>
<dbReference type="PANTHER" id="PTHR10996:SF178">
    <property type="entry name" value="2-HYDROXYACID DEHYDROGENASE YGL185C-RELATED"/>
    <property type="match status" value="1"/>
</dbReference>
<evidence type="ECO:0008006" key="7">
    <source>
        <dbReference type="Google" id="ProtNLM"/>
    </source>
</evidence>
<dbReference type="EMBL" id="UINC01002183">
    <property type="protein sequence ID" value="SUZ93867.1"/>
    <property type="molecule type" value="Genomic_DNA"/>
</dbReference>
<evidence type="ECO:0000259" key="5">
    <source>
        <dbReference type="Pfam" id="PF02826"/>
    </source>
</evidence>
<dbReference type="CDD" id="cd12175">
    <property type="entry name" value="2-Hacid_dh_11"/>
    <property type="match status" value="1"/>
</dbReference>
<keyword evidence="3" id="KW-0520">NAD</keyword>
<evidence type="ECO:0000259" key="4">
    <source>
        <dbReference type="Pfam" id="PF00389"/>
    </source>
</evidence>
<dbReference type="InterPro" id="IPR006140">
    <property type="entry name" value="D-isomer_DH_NAD-bd"/>
</dbReference>